<keyword evidence="5" id="KW-1185">Reference proteome</keyword>
<dbReference type="InterPro" id="IPR000719">
    <property type="entry name" value="Prot_kinase_dom"/>
</dbReference>
<dbReference type="PROSITE" id="PS50011">
    <property type="entry name" value="PROTEIN_KINASE_DOM"/>
    <property type="match status" value="1"/>
</dbReference>
<dbReference type="Pfam" id="PF07714">
    <property type="entry name" value="PK_Tyr_Ser-Thr"/>
    <property type="match status" value="1"/>
</dbReference>
<dbReference type="GO" id="GO:0004672">
    <property type="term" value="F:protein kinase activity"/>
    <property type="evidence" value="ECO:0007669"/>
    <property type="project" value="InterPro"/>
</dbReference>
<evidence type="ECO:0000259" key="3">
    <source>
        <dbReference type="PROSITE" id="PS50011"/>
    </source>
</evidence>
<dbReference type="Gene3D" id="3.30.200.20">
    <property type="entry name" value="Phosphorylase Kinase, domain 1"/>
    <property type="match status" value="1"/>
</dbReference>
<protein>
    <recommendedName>
        <fullName evidence="3">Protein kinase domain-containing protein</fullName>
    </recommendedName>
</protein>
<dbReference type="AlphaFoldDB" id="A0A5J4NDV0"/>
<proteinExistence type="predicted"/>
<evidence type="ECO:0000256" key="1">
    <source>
        <dbReference type="ARBA" id="ARBA00022741"/>
    </source>
</evidence>
<dbReference type="InterPro" id="IPR011009">
    <property type="entry name" value="Kinase-like_dom_sf"/>
</dbReference>
<gene>
    <name evidence="4" type="ORF">DEA37_0013785</name>
</gene>
<name>A0A5J4NDV0_9TREM</name>
<evidence type="ECO:0000313" key="4">
    <source>
        <dbReference type="EMBL" id="KAA3673419.1"/>
    </source>
</evidence>
<sequence>MDRVVDKVDVKVNSIRRATFGSGQYGVVYEALWKPYNLLVAVKTLKEDVTVRDEFLEEARLMKSLRHPNLVELLGECVTYSLLSHVLAIS</sequence>
<dbReference type="PANTHER" id="PTHR24418">
    <property type="entry name" value="TYROSINE-PROTEIN KINASE"/>
    <property type="match status" value="1"/>
</dbReference>
<dbReference type="SUPFAM" id="SSF56112">
    <property type="entry name" value="Protein kinase-like (PK-like)"/>
    <property type="match status" value="1"/>
</dbReference>
<keyword evidence="2" id="KW-0067">ATP-binding</keyword>
<organism evidence="4 5">
    <name type="scientific">Paragonimus westermani</name>
    <dbReference type="NCBI Taxonomy" id="34504"/>
    <lineage>
        <taxon>Eukaryota</taxon>
        <taxon>Metazoa</taxon>
        <taxon>Spiralia</taxon>
        <taxon>Lophotrochozoa</taxon>
        <taxon>Platyhelminthes</taxon>
        <taxon>Trematoda</taxon>
        <taxon>Digenea</taxon>
        <taxon>Plagiorchiida</taxon>
        <taxon>Troglotremata</taxon>
        <taxon>Troglotrematidae</taxon>
        <taxon>Paragonimus</taxon>
    </lineage>
</organism>
<accession>A0A5J4NDV0</accession>
<dbReference type="InterPro" id="IPR001245">
    <property type="entry name" value="Ser-Thr/Tyr_kinase_cat_dom"/>
</dbReference>
<dbReference type="Proteomes" id="UP000324629">
    <property type="component" value="Unassembled WGS sequence"/>
</dbReference>
<evidence type="ECO:0000313" key="5">
    <source>
        <dbReference type="Proteomes" id="UP000324629"/>
    </source>
</evidence>
<dbReference type="InterPro" id="IPR050198">
    <property type="entry name" value="Non-receptor_tyrosine_kinases"/>
</dbReference>
<keyword evidence="1" id="KW-0547">Nucleotide-binding</keyword>
<evidence type="ECO:0000256" key="2">
    <source>
        <dbReference type="ARBA" id="ARBA00022840"/>
    </source>
</evidence>
<reference evidence="4 5" key="1">
    <citation type="journal article" date="2019" name="Gigascience">
        <title>Whole-genome sequence of the oriental lung fluke Paragonimus westermani.</title>
        <authorList>
            <person name="Oey H."/>
            <person name="Zakrzewski M."/>
            <person name="Narain K."/>
            <person name="Devi K.R."/>
            <person name="Agatsuma T."/>
            <person name="Nawaratna S."/>
            <person name="Gobert G.N."/>
            <person name="Jones M.K."/>
            <person name="Ragan M.A."/>
            <person name="McManus D.P."/>
            <person name="Krause L."/>
        </authorList>
    </citation>
    <scope>NUCLEOTIDE SEQUENCE [LARGE SCALE GENOMIC DNA]</scope>
    <source>
        <strain evidence="4 5">IND2009</strain>
    </source>
</reference>
<comment type="caution">
    <text evidence="4">The sequence shown here is derived from an EMBL/GenBank/DDBJ whole genome shotgun (WGS) entry which is preliminary data.</text>
</comment>
<dbReference type="GO" id="GO:0005524">
    <property type="term" value="F:ATP binding"/>
    <property type="evidence" value="ECO:0007669"/>
    <property type="project" value="UniProtKB-KW"/>
</dbReference>
<dbReference type="EMBL" id="QNGE01003939">
    <property type="protein sequence ID" value="KAA3673419.1"/>
    <property type="molecule type" value="Genomic_DNA"/>
</dbReference>
<feature type="domain" description="Protein kinase" evidence="3">
    <location>
        <begin position="14"/>
        <end position="90"/>
    </location>
</feature>